<accession>A0A1G6GUU0</accession>
<organism evidence="9 10">
    <name type="scientific">Raineyella antarctica</name>
    <dbReference type="NCBI Taxonomy" id="1577474"/>
    <lineage>
        <taxon>Bacteria</taxon>
        <taxon>Bacillati</taxon>
        <taxon>Actinomycetota</taxon>
        <taxon>Actinomycetes</taxon>
        <taxon>Propionibacteriales</taxon>
        <taxon>Propionibacteriaceae</taxon>
        <taxon>Raineyella</taxon>
    </lineage>
</organism>
<evidence type="ECO:0000313" key="10">
    <source>
        <dbReference type="Proteomes" id="UP000199086"/>
    </source>
</evidence>
<dbReference type="InterPro" id="IPR000715">
    <property type="entry name" value="Glycosyl_transferase_4"/>
</dbReference>
<dbReference type="GO" id="GO:0009103">
    <property type="term" value="P:lipopolysaccharide biosynthetic process"/>
    <property type="evidence" value="ECO:0007669"/>
    <property type="project" value="TreeGrafter"/>
</dbReference>
<feature type="transmembrane region" description="Helical" evidence="8">
    <location>
        <begin position="191"/>
        <end position="212"/>
    </location>
</feature>
<evidence type="ECO:0000256" key="3">
    <source>
        <dbReference type="ARBA" id="ARBA00022679"/>
    </source>
</evidence>
<feature type="binding site" evidence="7">
    <location>
        <position position="158"/>
    </location>
    <ligand>
        <name>Mg(2+)</name>
        <dbReference type="ChEBI" id="CHEBI:18420"/>
    </ligand>
</feature>
<dbReference type="GO" id="GO:0005886">
    <property type="term" value="C:plasma membrane"/>
    <property type="evidence" value="ECO:0007669"/>
    <property type="project" value="UniProtKB-SubCell"/>
</dbReference>
<feature type="transmembrane region" description="Helical" evidence="8">
    <location>
        <begin position="314"/>
        <end position="334"/>
    </location>
</feature>
<dbReference type="CDD" id="cd06853">
    <property type="entry name" value="GT_WecA_like"/>
    <property type="match status" value="1"/>
</dbReference>
<comment type="cofactor">
    <cofactor evidence="7">
        <name>Mg(2+)</name>
        <dbReference type="ChEBI" id="CHEBI:18420"/>
    </cofactor>
</comment>
<feature type="transmembrane region" description="Helical" evidence="8">
    <location>
        <begin position="340"/>
        <end position="360"/>
    </location>
</feature>
<evidence type="ECO:0000256" key="5">
    <source>
        <dbReference type="ARBA" id="ARBA00022989"/>
    </source>
</evidence>
<proteinExistence type="predicted"/>
<evidence type="ECO:0000256" key="7">
    <source>
        <dbReference type="PIRSR" id="PIRSR600715-1"/>
    </source>
</evidence>
<dbReference type="GO" id="GO:0046872">
    <property type="term" value="F:metal ion binding"/>
    <property type="evidence" value="ECO:0007669"/>
    <property type="project" value="UniProtKB-KW"/>
</dbReference>
<name>A0A1G6GUU0_9ACTN</name>
<keyword evidence="5 8" id="KW-1133">Transmembrane helix</keyword>
<keyword evidence="7" id="KW-0479">Metal-binding</keyword>
<feature type="transmembrane region" description="Helical" evidence="8">
    <location>
        <begin position="139"/>
        <end position="160"/>
    </location>
</feature>
<feature type="binding site" evidence="7">
    <location>
        <position position="225"/>
    </location>
    <ligand>
        <name>Mg(2+)</name>
        <dbReference type="ChEBI" id="CHEBI:18420"/>
    </ligand>
</feature>
<sequence length="378" mass="40498">MREYILVLLTAAAVTYQLSGWARRAAIRFGAVAKVRERDVHVVPTPYFGGLAMLLGVAVAFLLAMNLPFLGRHEIVRHDALWILVAVAVLCAVGIIDDLLDIGAVTKFAGQVLAAGIVVQAGVRLLWIPLPDRVVSLDSASSIVLTVFFVVLCTNAVNFVDGLDGLAAGVVGIGAAAFFVYSYVLAVEQDLVRATTASVVSVAIVGVCLGFLPHNFHPAKMFMGDSGSMLLGFLLAISTVSLTGQYDSSRIQPGGGDLLPAYLPLVLPVAILGLPLLDLVLAWIRRANQGNWWFVADKGHLHHQLIKRGYSHRGAVLVMYVWSAVLSFGVMTIGLSQNRWVIIAWVVAAVVTLVSTVGSTGRRVRGSADRAAARRRQR</sequence>
<keyword evidence="10" id="KW-1185">Reference proteome</keyword>
<dbReference type="PANTHER" id="PTHR22926">
    <property type="entry name" value="PHOSPHO-N-ACETYLMURAMOYL-PENTAPEPTIDE-TRANSFERASE"/>
    <property type="match status" value="1"/>
</dbReference>
<dbReference type="STRING" id="1577474.GA0111570_10586"/>
<keyword evidence="2" id="KW-1003">Cell membrane</keyword>
<dbReference type="Pfam" id="PF00953">
    <property type="entry name" value="Glycos_transf_4"/>
    <property type="match status" value="1"/>
</dbReference>
<dbReference type="GO" id="GO:0071555">
    <property type="term" value="P:cell wall organization"/>
    <property type="evidence" value="ECO:0007669"/>
    <property type="project" value="TreeGrafter"/>
</dbReference>
<feature type="transmembrane region" description="Helical" evidence="8">
    <location>
        <begin position="108"/>
        <end position="127"/>
    </location>
</feature>
<evidence type="ECO:0000256" key="2">
    <source>
        <dbReference type="ARBA" id="ARBA00022475"/>
    </source>
</evidence>
<evidence type="ECO:0000256" key="4">
    <source>
        <dbReference type="ARBA" id="ARBA00022692"/>
    </source>
</evidence>
<feature type="transmembrane region" description="Helical" evidence="8">
    <location>
        <begin position="79"/>
        <end position="96"/>
    </location>
</feature>
<comment type="subcellular location">
    <subcellularLocation>
        <location evidence="1">Cell membrane</location>
        <topology evidence="1">Multi-pass membrane protein</topology>
    </subcellularLocation>
</comment>
<protein>
    <submittedName>
        <fullName evidence="9">UDP-GlcNAc:undecaprenyl-phosphate GlcNAc-1-phosphate transferase</fullName>
    </submittedName>
</protein>
<feature type="transmembrane region" description="Helical" evidence="8">
    <location>
        <begin position="48"/>
        <end position="67"/>
    </location>
</feature>
<keyword evidence="3 9" id="KW-0808">Transferase</keyword>
<evidence type="ECO:0000256" key="1">
    <source>
        <dbReference type="ARBA" id="ARBA00004651"/>
    </source>
</evidence>
<dbReference type="GO" id="GO:0044038">
    <property type="term" value="P:cell wall macromolecule biosynthetic process"/>
    <property type="evidence" value="ECO:0007669"/>
    <property type="project" value="TreeGrafter"/>
</dbReference>
<dbReference type="RefSeq" id="WP_092609542.1">
    <property type="nucleotide sequence ID" value="NZ_FMYF01000005.1"/>
</dbReference>
<keyword evidence="4 8" id="KW-0812">Transmembrane</keyword>
<dbReference type="PANTHER" id="PTHR22926:SF3">
    <property type="entry name" value="UNDECAPRENYL-PHOSPHATE ALPHA-N-ACETYLGLUCOSAMINYL 1-PHOSPHATE TRANSFERASE"/>
    <property type="match status" value="1"/>
</dbReference>
<evidence type="ECO:0000256" key="8">
    <source>
        <dbReference type="SAM" id="Phobius"/>
    </source>
</evidence>
<evidence type="ECO:0000313" key="9">
    <source>
        <dbReference type="EMBL" id="SDB85643.1"/>
    </source>
</evidence>
<reference evidence="9 10" key="1">
    <citation type="submission" date="2016-06" db="EMBL/GenBank/DDBJ databases">
        <authorList>
            <person name="Olsen C.W."/>
            <person name="Carey S."/>
            <person name="Hinshaw L."/>
            <person name="Karasin A.I."/>
        </authorList>
    </citation>
    <scope>NUCLEOTIDE SEQUENCE [LARGE SCALE GENOMIC DNA]</scope>
    <source>
        <strain evidence="9 10">LZ-22</strain>
    </source>
</reference>
<dbReference type="GO" id="GO:0016780">
    <property type="term" value="F:phosphotransferase activity, for other substituted phosphate groups"/>
    <property type="evidence" value="ECO:0007669"/>
    <property type="project" value="InterPro"/>
</dbReference>
<dbReference type="AlphaFoldDB" id="A0A1G6GUU0"/>
<dbReference type="OrthoDB" id="9783652at2"/>
<gene>
    <name evidence="9" type="ORF">GA0111570_10586</name>
</gene>
<dbReference type="EMBL" id="FMYF01000005">
    <property type="protein sequence ID" value="SDB85643.1"/>
    <property type="molecule type" value="Genomic_DNA"/>
</dbReference>
<dbReference type="Proteomes" id="UP000199086">
    <property type="component" value="Unassembled WGS sequence"/>
</dbReference>
<keyword evidence="6 8" id="KW-0472">Membrane</keyword>
<feature type="transmembrane region" description="Helical" evidence="8">
    <location>
        <begin position="261"/>
        <end position="284"/>
    </location>
</feature>
<keyword evidence="7" id="KW-0460">Magnesium</keyword>
<feature type="transmembrane region" description="Helical" evidence="8">
    <location>
        <begin position="166"/>
        <end position="184"/>
    </location>
</feature>
<evidence type="ECO:0000256" key="6">
    <source>
        <dbReference type="ARBA" id="ARBA00023136"/>
    </source>
</evidence>